<gene>
    <name evidence="1" type="ORF">PPEP_a3031</name>
</gene>
<dbReference type="Proteomes" id="UP000660708">
    <property type="component" value="Unassembled WGS sequence"/>
</dbReference>
<dbReference type="AlphaFoldDB" id="A0A8I0MW44"/>
<comment type="caution">
    <text evidence="1">The sequence shown here is derived from an EMBL/GenBank/DDBJ whole genome shotgun (WGS) entry which is preliminary data.</text>
</comment>
<evidence type="ECO:0000313" key="1">
    <source>
        <dbReference type="EMBL" id="MBE0346896.1"/>
    </source>
</evidence>
<protein>
    <submittedName>
        <fullName evidence="1">Uncharacterized protein</fullName>
    </submittedName>
</protein>
<sequence length="96" mass="10871">MHRVFNQLRQPIATLTPKLTLTRYKQYAGQQLVKILSDEIMGNYLVEQIDKIGAHLLQVIKAYSNDMIRSRIAMLLGCVMEVSGYCKCATPKNGIN</sequence>
<reference evidence="1 2" key="1">
    <citation type="submission" date="2015-06" db="EMBL/GenBank/DDBJ databases">
        <title>Genome sequence of Pseudoalteromonas peptidolytica.</title>
        <authorList>
            <person name="Xie B.-B."/>
            <person name="Rong J.-C."/>
            <person name="Qin Q.-L."/>
            <person name="Zhang Y.-Z."/>
        </authorList>
    </citation>
    <scope>NUCLEOTIDE SEQUENCE [LARGE SCALE GENOMIC DNA]</scope>
    <source>
        <strain evidence="1 2">F12-50-A1</strain>
    </source>
</reference>
<proteinExistence type="predicted"/>
<evidence type="ECO:0000313" key="2">
    <source>
        <dbReference type="Proteomes" id="UP000660708"/>
    </source>
</evidence>
<organism evidence="1 2">
    <name type="scientific">Pseudoalteromonas peptidolytica F12-50-A1</name>
    <dbReference type="NCBI Taxonomy" id="1315280"/>
    <lineage>
        <taxon>Bacteria</taxon>
        <taxon>Pseudomonadati</taxon>
        <taxon>Pseudomonadota</taxon>
        <taxon>Gammaproteobacteria</taxon>
        <taxon>Alteromonadales</taxon>
        <taxon>Pseudoalteromonadaceae</taxon>
        <taxon>Pseudoalteromonas</taxon>
    </lineage>
</organism>
<dbReference type="RefSeq" id="WP_147389940.1">
    <property type="nucleotide sequence ID" value="NZ_AQHF01000024.1"/>
</dbReference>
<name>A0A8I0MW44_9GAMM</name>
<dbReference type="EMBL" id="AQHF01000024">
    <property type="protein sequence ID" value="MBE0346896.1"/>
    <property type="molecule type" value="Genomic_DNA"/>
</dbReference>
<keyword evidence="2" id="KW-1185">Reference proteome</keyword>
<accession>A0A8I0MW44</accession>